<protein>
    <submittedName>
        <fullName evidence="3">Adenylate/guanylate cyclase domain-containing protein</fullName>
    </submittedName>
</protein>
<dbReference type="GO" id="GO:0004016">
    <property type="term" value="F:adenylate cyclase activity"/>
    <property type="evidence" value="ECO:0007669"/>
    <property type="project" value="UniProtKB-ARBA"/>
</dbReference>
<reference evidence="3 4" key="1">
    <citation type="submission" date="2018-04" db="EMBL/GenBank/DDBJ databases">
        <title>Complete genome uncultured novel isolate.</title>
        <authorList>
            <person name="Merlino G."/>
        </authorList>
    </citation>
    <scope>NUCLEOTIDE SEQUENCE [LARGE SCALE GENOMIC DNA]</scope>
    <source>
        <strain evidence="4">R1DC9</strain>
    </source>
</reference>
<feature type="transmembrane region" description="Helical" evidence="1">
    <location>
        <begin position="89"/>
        <end position="111"/>
    </location>
</feature>
<dbReference type="RefSeq" id="WP_137089792.1">
    <property type="nucleotide sequence ID" value="NZ_CP028923.1"/>
</dbReference>
<accession>A0A4D7K439</accession>
<dbReference type="PROSITE" id="PS50125">
    <property type="entry name" value="GUANYLATE_CYCLASE_2"/>
    <property type="match status" value="1"/>
</dbReference>
<dbReference type="Proteomes" id="UP000298616">
    <property type="component" value="Chromosome"/>
</dbReference>
<feature type="transmembrane region" description="Helical" evidence="1">
    <location>
        <begin position="51"/>
        <end position="77"/>
    </location>
</feature>
<keyword evidence="1" id="KW-0812">Transmembrane</keyword>
<dbReference type="OrthoDB" id="9768499at2"/>
<feature type="transmembrane region" description="Helical" evidence="1">
    <location>
        <begin position="131"/>
        <end position="158"/>
    </location>
</feature>
<dbReference type="KEGG" id="fpf:DCC35_05290"/>
<evidence type="ECO:0000313" key="3">
    <source>
        <dbReference type="EMBL" id="QCK14198.1"/>
    </source>
</evidence>
<keyword evidence="1" id="KW-1133">Transmembrane helix</keyword>
<evidence type="ECO:0000313" key="4">
    <source>
        <dbReference type="Proteomes" id="UP000298616"/>
    </source>
</evidence>
<dbReference type="Gene3D" id="3.30.70.1230">
    <property type="entry name" value="Nucleotide cyclase"/>
    <property type="match status" value="1"/>
</dbReference>
<gene>
    <name evidence="3" type="ORF">DCC35_05290</name>
</gene>
<keyword evidence="1" id="KW-0472">Membrane</keyword>
<organism evidence="3 4">
    <name type="scientific">Mangrovivirga cuniculi</name>
    <dbReference type="NCBI Taxonomy" id="2715131"/>
    <lineage>
        <taxon>Bacteria</taxon>
        <taxon>Pseudomonadati</taxon>
        <taxon>Bacteroidota</taxon>
        <taxon>Cytophagia</taxon>
        <taxon>Cytophagales</taxon>
        <taxon>Mangrovivirgaceae</taxon>
        <taxon>Mangrovivirga</taxon>
    </lineage>
</organism>
<name>A0A4D7K439_9BACT</name>
<dbReference type="EMBL" id="CP028923">
    <property type="protein sequence ID" value="QCK14198.1"/>
    <property type="molecule type" value="Genomic_DNA"/>
</dbReference>
<evidence type="ECO:0000256" key="1">
    <source>
        <dbReference type="SAM" id="Phobius"/>
    </source>
</evidence>
<dbReference type="Pfam" id="PF00211">
    <property type="entry name" value="Guanylate_cyc"/>
    <property type="match status" value="1"/>
</dbReference>
<dbReference type="InterPro" id="IPR050697">
    <property type="entry name" value="Adenylyl/Guanylyl_Cyclase_3/4"/>
</dbReference>
<dbReference type="PANTHER" id="PTHR43081:SF1">
    <property type="entry name" value="ADENYLATE CYCLASE, TERMINAL-DIFFERENTIATION SPECIFIC"/>
    <property type="match status" value="1"/>
</dbReference>
<proteinExistence type="predicted"/>
<dbReference type="InterPro" id="IPR001054">
    <property type="entry name" value="A/G_cyclase"/>
</dbReference>
<dbReference type="GO" id="GO:0035556">
    <property type="term" value="P:intracellular signal transduction"/>
    <property type="evidence" value="ECO:0007669"/>
    <property type="project" value="InterPro"/>
</dbReference>
<feature type="domain" description="Guanylate cyclase" evidence="2">
    <location>
        <begin position="184"/>
        <end position="313"/>
    </location>
</feature>
<keyword evidence="4" id="KW-1185">Reference proteome</keyword>
<dbReference type="PANTHER" id="PTHR43081">
    <property type="entry name" value="ADENYLATE CYCLASE, TERMINAL-DIFFERENTIATION SPECIFIC-RELATED"/>
    <property type="match status" value="1"/>
</dbReference>
<dbReference type="InterPro" id="IPR029787">
    <property type="entry name" value="Nucleotide_cyclase"/>
</dbReference>
<sequence length="362" mass="41485">MPLNPKQQRNLHRIIPFGIIWLITGWIFLLVESLATENQNPQSDSVINLTLPVFIFASIAVTLAGILVGITELILLEKRFKNYSFLKKVTYKFFIYLALMLGIIGLAYPIASAIEMERSLFDPKIWFRTLIFFQSIVFLNTMIQLSFQLILSLLYAAISENLGHQVLLNFFTGKYHSPKAEERIFMFLDMKNSTTIAEKIGDTKYFDLLNMYYNAMSDSIINSYGEVYQYVGDEVVVSWKKKEGLINNSCITCFKNIKKHIQFKHDEFLKKFDVIPDFKAGIHLGQVTTGEIGALKKEIIFTGDVLNTTARIQSLCNEYDSDLLISNELLSSLPEKVNSRYVDTLILRGKLKETKIYSVVSR</sequence>
<dbReference type="SUPFAM" id="SSF55073">
    <property type="entry name" value="Nucleotide cyclase"/>
    <property type="match status" value="1"/>
</dbReference>
<dbReference type="GO" id="GO:0009190">
    <property type="term" value="P:cyclic nucleotide biosynthetic process"/>
    <property type="evidence" value="ECO:0007669"/>
    <property type="project" value="InterPro"/>
</dbReference>
<dbReference type="AlphaFoldDB" id="A0A4D7K439"/>
<evidence type="ECO:0000259" key="2">
    <source>
        <dbReference type="PROSITE" id="PS50125"/>
    </source>
</evidence>
<feature type="transmembrane region" description="Helical" evidence="1">
    <location>
        <begin position="12"/>
        <end position="31"/>
    </location>
</feature>
<dbReference type="CDD" id="cd07302">
    <property type="entry name" value="CHD"/>
    <property type="match status" value="1"/>
</dbReference>